<dbReference type="EMBL" id="UOFB01000406">
    <property type="protein sequence ID" value="VAW49878.1"/>
    <property type="molecule type" value="Genomic_DNA"/>
</dbReference>
<gene>
    <name evidence="2" type="ORF">MNBD_GAMMA04-336</name>
</gene>
<dbReference type="PROSITE" id="PS51197">
    <property type="entry name" value="HTH_RRF2_2"/>
    <property type="match status" value="1"/>
</dbReference>
<evidence type="ECO:0000256" key="1">
    <source>
        <dbReference type="ARBA" id="ARBA00023125"/>
    </source>
</evidence>
<dbReference type="GO" id="GO:0003700">
    <property type="term" value="F:DNA-binding transcription factor activity"/>
    <property type="evidence" value="ECO:0007669"/>
    <property type="project" value="TreeGrafter"/>
</dbReference>
<evidence type="ECO:0000313" key="2">
    <source>
        <dbReference type="EMBL" id="VAW49878.1"/>
    </source>
</evidence>
<sequence>MKLTKHTDYAFRVLLYIAVKKDRELSTIKEVTQAFDMSRDHVMKIVQKLSKAGFIHATRGKQGGIRLGRPADEIIIADVINLMEVTLMPVNCEQPMCNIKQGCKLADILFEAQDKYLSHLKQYTLADLIPENSQTVQLINTMFLTDTTK</sequence>
<protein>
    <submittedName>
        <fullName evidence="2">Nitrite-sensitive transcriptional repressor NsrR</fullName>
    </submittedName>
</protein>
<proteinExistence type="predicted"/>
<dbReference type="InterPro" id="IPR036388">
    <property type="entry name" value="WH-like_DNA-bd_sf"/>
</dbReference>
<organism evidence="2">
    <name type="scientific">hydrothermal vent metagenome</name>
    <dbReference type="NCBI Taxonomy" id="652676"/>
    <lineage>
        <taxon>unclassified sequences</taxon>
        <taxon>metagenomes</taxon>
        <taxon>ecological metagenomes</taxon>
    </lineage>
</organism>
<reference evidence="2" key="1">
    <citation type="submission" date="2018-06" db="EMBL/GenBank/DDBJ databases">
        <authorList>
            <person name="Zhirakovskaya E."/>
        </authorList>
    </citation>
    <scope>NUCLEOTIDE SEQUENCE</scope>
</reference>
<dbReference type="PANTHER" id="PTHR33221">
    <property type="entry name" value="WINGED HELIX-TURN-HELIX TRANSCRIPTIONAL REGULATOR, RRF2 FAMILY"/>
    <property type="match status" value="1"/>
</dbReference>
<dbReference type="GO" id="GO:0005829">
    <property type="term" value="C:cytosol"/>
    <property type="evidence" value="ECO:0007669"/>
    <property type="project" value="TreeGrafter"/>
</dbReference>
<dbReference type="Pfam" id="PF02082">
    <property type="entry name" value="Rrf2"/>
    <property type="match status" value="1"/>
</dbReference>
<accession>A0A3B0W1W0</accession>
<dbReference type="AlphaFoldDB" id="A0A3B0W1W0"/>
<dbReference type="PANTHER" id="PTHR33221:SF4">
    <property type="entry name" value="HTH-TYPE TRANSCRIPTIONAL REPRESSOR NSRR"/>
    <property type="match status" value="1"/>
</dbReference>
<keyword evidence="1" id="KW-0238">DNA-binding</keyword>
<dbReference type="InterPro" id="IPR036390">
    <property type="entry name" value="WH_DNA-bd_sf"/>
</dbReference>
<dbReference type="Gene3D" id="1.10.10.10">
    <property type="entry name" value="Winged helix-like DNA-binding domain superfamily/Winged helix DNA-binding domain"/>
    <property type="match status" value="1"/>
</dbReference>
<dbReference type="NCBIfam" id="TIGR00738">
    <property type="entry name" value="rrf2_super"/>
    <property type="match status" value="1"/>
</dbReference>
<dbReference type="GO" id="GO:0003677">
    <property type="term" value="F:DNA binding"/>
    <property type="evidence" value="ECO:0007669"/>
    <property type="project" value="UniProtKB-KW"/>
</dbReference>
<name>A0A3B0W1W0_9ZZZZ</name>
<dbReference type="InterPro" id="IPR000944">
    <property type="entry name" value="Tscrpt_reg_Rrf2"/>
</dbReference>
<dbReference type="SUPFAM" id="SSF46785">
    <property type="entry name" value="Winged helix' DNA-binding domain"/>
    <property type="match status" value="1"/>
</dbReference>